<dbReference type="InterPro" id="IPR020846">
    <property type="entry name" value="MFS_dom"/>
</dbReference>
<gene>
    <name evidence="9" type="ORF">SAMEA4029010_CIC11G00000004183</name>
</gene>
<dbReference type="OrthoDB" id="3639251at2759"/>
<dbReference type="Proteomes" id="UP000182334">
    <property type="component" value="Chromosome III"/>
</dbReference>
<evidence type="ECO:0000313" key="9">
    <source>
        <dbReference type="EMBL" id="SGZ52904.1"/>
    </source>
</evidence>
<dbReference type="GO" id="GO:0005886">
    <property type="term" value="C:plasma membrane"/>
    <property type="evidence" value="ECO:0007669"/>
    <property type="project" value="TreeGrafter"/>
</dbReference>
<dbReference type="SUPFAM" id="SSF103473">
    <property type="entry name" value="MFS general substrate transporter"/>
    <property type="match status" value="1"/>
</dbReference>
<feature type="transmembrane region" description="Helical" evidence="7">
    <location>
        <begin position="468"/>
        <end position="488"/>
    </location>
</feature>
<dbReference type="AlphaFoldDB" id="A0A1L0DA91"/>
<feature type="transmembrane region" description="Helical" evidence="7">
    <location>
        <begin position="114"/>
        <end position="137"/>
    </location>
</feature>
<dbReference type="FunFam" id="1.20.1250.20:FF:000065">
    <property type="entry name" value="Putative MFS pantothenate transporter"/>
    <property type="match status" value="1"/>
</dbReference>
<dbReference type="Pfam" id="PF07690">
    <property type="entry name" value="MFS_1"/>
    <property type="match status" value="1"/>
</dbReference>
<keyword evidence="3 7" id="KW-0812">Transmembrane</keyword>
<evidence type="ECO:0000259" key="8">
    <source>
        <dbReference type="PROSITE" id="PS50850"/>
    </source>
</evidence>
<dbReference type="PANTHER" id="PTHR43791">
    <property type="entry name" value="PERMEASE-RELATED"/>
    <property type="match status" value="1"/>
</dbReference>
<dbReference type="PANTHER" id="PTHR43791:SF4">
    <property type="entry name" value="PANTOTHENATE TRANSPORTER FEN2"/>
    <property type="match status" value="1"/>
</dbReference>
<proteinExistence type="inferred from homology"/>
<keyword evidence="10" id="KW-1185">Reference proteome</keyword>
<dbReference type="Gene3D" id="1.20.1250.20">
    <property type="entry name" value="MFS general substrate transporter like domains"/>
    <property type="match status" value="1"/>
</dbReference>
<keyword evidence="2" id="KW-0813">Transport</keyword>
<evidence type="ECO:0000256" key="6">
    <source>
        <dbReference type="ARBA" id="ARBA00037968"/>
    </source>
</evidence>
<feature type="transmembrane region" description="Helical" evidence="7">
    <location>
        <begin position="240"/>
        <end position="260"/>
    </location>
</feature>
<evidence type="ECO:0000256" key="2">
    <source>
        <dbReference type="ARBA" id="ARBA00022448"/>
    </source>
</evidence>
<dbReference type="PROSITE" id="PS50850">
    <property type="entry name" value="MFS"/>
    <property type="match status" value="1"/>
</dbReference>
<dbReference type="GO" id="GO:0098717">
    <property type="term" value="P:pantothenate import across plasma membrane"/>
    <property type="evidence" value="ECO:0007669"/>
    <property type="project" value="TreeGrafter"/>
</dbReference>
<keyword evidence="4 7" id="KW-1133">Transmembrane helix</keyword>
<name>A0A1L0DA91_9ASCO</name>
<organism evidence="9 10">
    <name type="scientific">Sungouiella intermedia</name>
    <dbReference type="NCBI Taxonomy" id="45354"/>
    <lineage>
        <taxon>Eukaryota</taxon>
        <taxon>Fungi</taxon>
        <taxon>Dikarya</taxon>
        <taxon>Ascomycota</taxon>
        <taxon>Saccharomycotina</taxon>
        <taxon>Pichiomycetes</taxon>
        <taxon>Metschnikowiaceae</taxon>
        <taxon>Sungouiella</taxon>
    </lineage>
</organism>
<feature type="transmembrane region" description="Helical" evidence="7">
    <location>
        <begin position="402"/>
        <end position="422"/>
    </location>
</feature>
<dbReference type="InterPro" id="IPR036259">
    <property type="entry name" value="MFS_trans_sf"/>
</dbReference>
<dbReference type="STRING" id="45354.A0A1L0DA91"/>
<comment type="similarity">
    <text evidence="6">Belongs to the major facilitator superfamily. Allantoate permease family.</text>
</comment>
<sequence>MSEDKKLTVLVNTETGLALIEEPTNFNDLKLTLQEKRSLFFSRNNPTSTNRKKPFFFWNPPGRSSYEKKLVRKIDCLVLTYVCLSFFAKYLDQSNISNAYVSGMREALHMEGNMYNWLGQAFFISYAICGLFGTLLITRFPAYIILPLFEIIWAIMCLLNITCDTYTKILMLRVIQGGFSGLAYPAANYILGSWYTEEELNVRTGIFVAAGSAGGMFGGYIQSGIQAHMDGKSGLPGWKWIFVIDFLITLPIAAFGYFLLPGDPNKPRKSLFLTDEDFEYCRKRMQVVENVDKVNKFDITIIKRLFTSWQFYTFTTGYVVSQLVEEGTNYWGIVLELQGYNVYDRNNIPTIQPAVKIVSSIIAGLYMDVRGKKWEMYLIICAFWISGLSISLKYDVAKSAQFYGYSILGVCAAFSVIIVSWANDMCREDDQLRAGVLGSFNMVFMAVDIPYATTVWNTEKGPRFHEGYSFSLGLCSFLVIFLGLILLFDRYQNRVRDYYDDLVHSRVPVTLTNDKESTFT</sequence>
<evidence type="ECO:0000256" key="1">
    <source>
        <dbReference type="ARBA" id="ARBA00004141"/>
    </source>
</evidence>
<evidence type="ECO:0000256" key="3">
    <source>
        <dbReference type="ARBA" id="ARBA00022692"/>
    </source>
</evidence>
<reference evidence="9 10" key="1">
    <citation type="submission" date="2016-10" db="EMBL/GenBank/DDBJ databases">
        <authorList>
            <person name="de Groot N.N."/>
        </authorList>
    </citation>
    <scope>NUCLEOTIDE SEQUENCE [LARGE SCALE GENOMIC DNA]</scope>
    <source>
        <strain evidence="9 10">CBS 141442</strain>
    </source>
</reference>
<comment type="subcellular location">
    <subcellularLocation>
        <location evidence="1">Membrane</location>
        <topology evidence="1">Multi-pass membrane protein</topology>
    </subcellularLocation>
</comment>
<evidence type="ECO:0000313" key="10">
    <source>
        <dbReference type="Proteomes" id="UP000182334"/>
    </source>
</evidence>
<feature type="domain" description="Major facilitator superfamily (MFS) profile" evidence="8">
    <location>
        <begin position="78"/>
        <end position="520"/>
    </location>
</feature>
<feature type="transmembrane region" description="Helical" evidence="7">
    <location>
        <begin position="143"/>
        <end position="163"/>
    </location>
</feature>
<evidence type="ECO:0000256" key="7">
    <source>
        <dbReference type="SAM" id="Phobius"/>
    </source>
</evidence>
<dbReference type="InterPro" id="IPR011701">
    <property type="entry name" value="MFS"/>
</dbReference>
<accession>A0A1L0DA91</accession>
<dbReference type="GO" id="GO:0015233">
    <property type="term" value="F:pantothenate transmembrane transporter activity"/>
    <property type="evidence" value="ECO:0007669"/>
    <property type="project" value="TreeGrafter"/>
</dbReference>
<feature type="transmembrane region" description="Helical" evidence="7">
    <location>
        <begin position="376"/>
        <end position="396"/>
    </location>
</feature>
<protein>
    <submittedName>
        <fullName evidence="9">CIC11C00000004183</fullName>
    </submittedName>
</protein>
<feature type="transmembrane region" description="Helical" evidence="7">
    <location>
        <begin position="434"/>
        <end position="456"/>
    </location>
</feature>
<dbReference type="EMBL" id="LT635758">
    <property type="protein sequence ID" value="SGZ52904.1"/>
    <property type="molecule type" value="Genomic_DNA"/>
</dbReference>
<keyword evidence="5 7" id="KW-0472">Membrane</keyword>
<evidence type="ECO:0000256" key="5">
    <source>
        <dbReference type="ARBA" id="ARBA00023136"/>
    </source>
</evidence>
<evidence type="ECO:0000256" key="4">
    <source>
        <dbReference type="ARBA" id="ARBA00022989"/>
    </source>
</evidence>